<evidence type="ECO:0000256" key="1">
    <source>
        <dbReference type="SAM" id="Phobius"/>
    </source>
</evidence>
<sequence>MAMLMRLELRKIRLRNWLLSFAAANLVIAMWVVTNLPNEGVRTFVEAFYSNRSYVEMTFIVFSSVFMSKLVMDEYKSKTVANLFAYPIARSRLLAAKLIVTALFSFAASMLSNLFVAAFFLAANAKNGYIAEPLTSGLLTDEALRIFINAFAVTGVVLLPLYVGMARKSGNAIIVASFVLALGLGGSHDESGHNWTLAAAIAACCVGAGFVSAAFAVRKAEREDIL</sequence>
<feature type="transmembrane region" description="Helical" evidence="1">
    <location>
        <begin position="170"/>
        <end position="188"/>
    </location>
</feature>
<organism evidence="2 3">
    <name type="scientific">Paenibacillus arenilitoris</name>
    <dbReference type="NCBI Taxonomy" id="2772299"/>
    <lineage>
        <taxon>Bacteria</taxon>
        <taxon>Bacillati</taxon>
        <taxon>Bacillota</taxon>
        <taxon>Bacilli</taxon>
        <taxon>Bacillales</taxon>
        <taxon>Paenibacillaceae</taxon>
        <taxon>Paenibacillus</taxon>
    </lineage>
</organism>
<keyword evidence="1" id="KW-1133">Transmembrane helix</keyword>
<keyword evidence="1" id="KW-0812">Transmembrane</keyword>
<feature type="transmembrane region" description="Helical" evidence="1">
    <location>
        <begin position="194"/>
        <end position="217"/>
    </location>
</feature>
<feature type="transmembrane region" description="Helical" evidence="1">
    <location>
        <begin position="12"/>
        <end position="33"/>
    </location>
</feature>
<dbReference type="EMBL" id="JACXIY010000016">
    <property type="protein sequence ID" value="MBD2869749.1"/>
    <property type="molecule type" value="Genomic_DNA"/>
</dbReference>
<name>A0A927H7M8_9BACL</name>
<evidence type="ECO:0000313" key="2">
    <source>
        <dbReference type="EMBL" id="MBD2869749.1"/>
    </source>
</evidence>
<proteinExistence type="predicted"/>
<dbReference type="AlphaFoldDB" id="A0A927H7M8"/>
<dbReference type="Proteomes" id="UP000632125">
    <property type="component" value="Unassembled WGS sequence"/>
</dbReference>
<comment type="caution">
    <text evidence="2">The sequence shown here is derived from an EMBL/GenBank/DDBJ whole genome shotgun (WGS) entry which is preliminary data.</text>
</comment>
<evidence type="ECO:0000313" key="3">
    <source>
        <dbReference type="Proteomes" id="UP000632125"/>
    </source>
</evidence>
<keyword evidence="1" id="KW-0472">Membrane</keyword>
<gene>
    <name evidence="2" type="ORF">IDH41_14260</name>
</gene>
<keyword evidence="3" id="KW-1185">Reference proteome</keyword>
<feature type="transmembrane region" description="Helical" evidence="1">
    <location>
        <begin position="143"/>
        <end position="163"/>
    </location>
</feature>
<feature type="transmembrane region" description="Helical" evidence="1">
    <location>
        <begin position="93"/>
        <end position="123"/>
    </location>
</feature>
<accession>A0A927H7M8</accession>
<dbReference type="RefSeq" id="WP_190862124.1">
    <property type="nucleotide sequence ID" value="NZ_JACXIY010000016.1"/>
</dbReference>
<reference evidence="2" key="1">
    <citation type="submission" date="2020-09" db="EMBL/GenBank/DDBJ databases">
        <title>A novel bacterium of genus Paenibacillus, isolated from South China Sea.</title>
        <authorList>
            <person name="Huang H."/>
            <person name="Mo K."/>
            <person name="Hu Y."/>
        </authorList>
    </citation>
    <scope>NUCLEOTIDE SEQUENCE</scope>
    <source>
        <strain evidence="2">IB182493</strain>
    </source>
</reference>
<protein>
    <submittedName>
        <fullName evidence="2">ABC transporter permease</fullName>
    </submittedName>
</protein>
<dbReference type="Pfam" id="PF12730">
    <property type="entry name" value="ABC2_membrane_4"/>
    <property type="match status" value="1"/>
</dbReference>
<feature type="transmembrane region" description="Helical" evidence="1">
    <location>
        <begin position="53"/>
        <end position="72"/>
    </location>
</feature>